<keyword evidence="2" id="KW-0732">Signal</keyword>
<accession>A0A1Y1XIF8</accession>
<dbReference type="PROSITE" id="PS50234">
    <property type="entry name" value="VWFA"/>
    <property type="match status" value="1"/>
</dbReference>
<reference evidence="4 5" key="2">
    <citation type="submission" date="2016-08" db="EMBL/GenBank/DDBJ databases">
        <title>Pervasive Adenine N6-methylation of Active Genes in Fungi.</title>
        <authorList>
            <consortium name="DOE Joint Genome Institute"/>
            <person name="Mondo S.J."/>
            <person name="Dannebaum R.O."/>
            <person name="Kuo R.C."/>
            <person name="Labutti K."/>
            <person name="Haridas S."/>
            <person name="Kuo A."/>
            <person name="Salamov A."/>
            <person name="Ahrendt S.R."/>
            <person name="Lipzen A."/>
            <person name="Sullivan W."/>
            <person name="Andreopoulos W.B."/>
            <person name="Clum A."/>
            <person name="Lindquist E."/>
            <person name="Daum C."/>
            <person name="Ramamoorthy G.K."/>
            <person name="Gryganskyi A."/>
            <person name="Culley D."/>
            <person name="Magnuson J.K."/>
            <person name="James T.Y."/>
            <person name="O'Malley M.A."/>
            <person name="Stajich J.E."/>
            <person name="Spatafora J.W."/>
            <person name="Visel A."/>
            <person name="Grigoriev I.V."/>
        </authorList>
    </citation>
    <scope>NUCLEOTIDE SEQUENCE [LARGE SCALE GENOMIC DNA]</scope>
    <source>
        <strain evidence="4 5">S4</strain>
    </source>
</reference>
<proteinExistence type="predicted"/>
<dbReference type="Proteomes" id="UP000193944">
    <property type="component" value="Unassembled WGS sequence"/>
</dbReference>
<evidence type="ECO:0000259" key="3">
    <source>
        <dbReference type="PROSITE" id="PS50234"/>
    </source>
</evidence>
<dbReference type="Pfam" id="PF00092">
    <property type="entry name" value="VWA"/>
    <property type="match status" value="1"/>
</dbReference>
<dbReference type="OrthoDB" id="6132182at2759"/>
<evidence type="ECO:0000313" key="4">
    <source>
        <dbReference type="EMBL" id="ORX85537.1"/>
    </source>
</evidence>
<dbReference type="InterPro" id="IPR002035">
    <property type="entry name" value="VWF_A"/>
</dbReference>
<evidence type="ECO:0000256" key="2">
    <source>
        <dbReference type="SAM" id="SignalP"/>
    </source>
</evidence>
<reference evidence="4 5" key="1">
    <citation type="submission" date="2016-08" db="EMBL/GenBank/DDBJ databases">
        <title>A Parts List for Fungal Cellulosomes Revealed by Comparative Genomics.</title>
        <authorList>
            <consortium name="DOE Joint Genome Institute"/>
            <person name="Haitjema C.H."/>
            <person name="Gilmore S.P."/>
            <person name="Henske J.K."/>
            <person name="Solomon K.V."/>
            <person name="De Groot R."/>
            <person name="Kuo A."/>
            <person name="Mondo S.J."/>
            <person name="Salamov A.A."/>
            <person name="Labutti K."/>
            <person name="Zhao Z."/>
            <person name="Chiniquy J."/>
            <person name="Barry K."/>
            <person name="Brewer H.M."/>
            <person name="Purvine S.O."/>
            <person name="Wright A.T."/>
            <person name="Boxma B."/>
            <person name="Van Alen T."/>
            <person name="Hackstein J.H."/>
            <person name="Baker S.E."/>
            <person name="Grigoriev I.V."/>
            <person name="O'Malley M.A."/>
        </authorList>
    </citation>
    <scope>NUCLEOTIDE SEQUENCE [LARGE SCALE GENOMIC DNA]</scope>
    <source>
        <strain evidence="4 5">S4</strain>
    </source>
</reference>
<evidence type="ECO:0000256" key="1">
    <source>
        <dbReference type="SAM" id="MobiDB-lite"/>
    </source>
</evidence>
<dbReference type="InterPro" id="IPR036465">
    <property type="entry name" value="vWFA_dom_sf"/>
</dbReference>
<organism evidence="4 5">
    <name type="scientific">Anaeromyces robustus</name>
    <dbReference type="NCBI Taxonomy" id="1754192"/>
    <lineage>
        <taxon>Eukaryota</taxon>
        <taxon>Fungi</taxon>
        <taxon>Fungi incertae sedis</taxon>
        <taxon>Chytridiomycota</taxon>
        <taxon>Chytridiomycota incertae sedis</taxon>
        <taxon>Neocallimastigomycetes</taxon>
        <taxon>Neocallimastigales</taxon>
        <taxon>Neocallimastigaceae</taxon>
        <taxon>Anaeromyces</taxon>
    </lineage>
</organism>
<dbReference type="AlphaFoldDB" id="A0A1Y1XIF8"/>
<dbReference type="Gene3D" id="3.40.50.410">
    <property type="entry name" value="von Willebrand factor, type A domain"/>
    <property type="match status" value="1"/>
</dbReference>
<evidence type="ECO:0000313" key="5">
    <source>
        <dbReference type="Proteomes" id="UP000193944"/>
    </source>
</evidence>
<protein>
    <recommendedName>
        <fullName evidence="3">VWFA domain-containing protein</fullName>
    </recommendedName>
</protein>
<comment type="caution">
    <text evidence="4">The sequence shown here is derived from an EMBL/GenBank/DDBJ whole genome shotgun (WGS) entry which is preliminary data.</text>
</comment>
<feature type="signal peptide" evidence="2">
    <location>
        <begin position="1"/>
        <end position="23"/>
    </location>
</feature>
<dbReference type="EMBL" id="MCFG01000034">
    <property type="protein sequence ID" value="ORX85537.1"/>
    <property type="molecule type" value="Genomic_DNA"/>
</dbReference>
<gene>
    <name evidence="4" type="ORF">BCR32DRAFT_290624</name>
</gene>
<feature type="region of interest" description="Disordered" evidence="1">
    <location>
        <begin position="312"/>
        <end position="358"/>
    </location>
</feature>
<dbReference type="SUPFAM" id="SSF53300">
    <property type="entry name" value="vWA-like"/>
    <property type="match status" value="1"/>
</dbReference>
<name>A0A1Y1XIF8_9FUNG</name>
<feature type="chain" id="PRO_5013186328" description="VWFA domain-containing protein" evidence="2">
    <location>
        <begin position="24"/>
        <end position="450"/>
    </location>
</feature>
<feature type="domain" description="VWFA" evidence="3">
    <location>
        <begin position="58"/>
        <end position="233"/>
    </location>
</feature>
<dbReference type="CDD" id="cd00198">
    <property type="entry name" value="vWFA"/>
    <property type="match status" value="1"/>
</dbReference>
<sequence>MLSKKLFSISLMLLSLYMPLIYGAGCGNGSSCSSDKCCNNGTCYSLTDTSSKVDYSENIVLVFDVSSNVQSSTITKLNSLLQSITGSFPEDLEVPYLFFSDSAPTKVKSYNSEELITIRSEASAVGSNFKAAFEQIETFYNKYGNKKNGKKNNILVITEGNPKATSSDSSNGDAIVKAINYATKLKNSGIRIYTVNVNSSANEDADIASAGSTIADNDYDTVMQLLSSNYNNVQVSTDSNGKAKITSYSASGSYHYRTPTSSDWNELFEDIVANIVVGVHGKNGKCFVRSGCLVPYGTCYGNVVTTTTTTSVKPTTTTTTTTTSVKPTTTTTTTTTSVKPTTTTTTKKTSSTKKSTTKTTKSKTTTTTTKNTSKTTKKTSKTKTKKADPTIAYSSKKCGSKNGATCIPGYCCNKGKCYKNSKNVKKCYIDKGCEPKYGLCYNKYYKYKYY</sequence>
<keyword evidence="5" id="KW-1185">Reference proteome</keyword>